<organism evidence="2">
    <name type="scientific">marine sediment metagenome</name>
    <dbReference type="NCBI Taxonomy" id="412755"/>
    <lineage>
        <taxon>unclassified sequences</taxon>
        <taxon>metagenomes</taxon>
        <taxon>ecological metagenomes</taxon>
    </lineage>
</organism>
<name>A0A0F9KRY2_9ZZZZ</name>
<feature type="compositionally biased region" description="Basic and acidic residues" evidence="1">
    <location>
        <begin position="1"/>
        <end position="19"/>
    </location>
</feature>
<reference evidence="2" key="1">
    <citation type="journal article" date="2015" name="Nature">
        <title>Complex archaea that bridge the gap between prokaryotes and eukaryotes.</title>
        <authorList>
            <person name="Spang A."/>
            <person name="Saw J.H."/>
            <person name="Jorgensen S.L."/>
            <person name="Zaremba-Niedzwiedzka K."/>
            <person name="Martijn J."/>
            <person name="Lind A.E."/>
            <person name="van Eijk R."/>
            <person name="Schleper C."/>
            <person name="Guy L."/>
            <person name="Ettema T.J."/>
        </authorList>
    </citation>
    <scope>NUCLEOTIDE SEQUENCE</scope>
</reference>
<dbReference type="AlphaFoldDB" id="A0A0F9KRY2"/>
<gene>
    <name evidence="2" type="ORF">LCGC14_1368750</name>
</gene>
<comment type="caution">
    <text evidence="2">The sequence shown here is derived from an EMBL/GenBank/DDBJ whole genome shotgun (WGS) entry which is preliminary data.</text>
</comment>
<sequence length="201" mass="23147">MMKNKYPRDEPVDIERARDEEEQDFARVGIPSRFWDTLLKDLSFRECSFAVSTKAIPKKPSGRQMKIKQPIRPHRQRQQLRQIIMEPRGQLVVLGSWPTDEGALAAAASTLVQTRQEGYTVRVVDAAYTRERMPQNTAAYLVHNILDHASDERVEAVRDLMLRWRRPARIIVVGGCRDPYAFCTTRLCLKPDLVGFIQDPV</sequence>
<evidence type="ECO:0000256" key="1">
    <source>
        <dbReference type="SAM" id="MobiDB-lite"/>
    </source>
</evidence>
<dbReference type="EMBL" id="LAZR01008624">
    <property type="protein sequence ID" value="KKM77556.1"/>
    <property type="molecule type" value="Genomic_DNA"/>
</dbReference>
<protein>
    <submittedName>
        <fullName evidence="2">Uncharacterized protein</fullName>
    </submittedName>
</protein>
<evidence type="ECO:0000313" key="2">
    <source>
        <dbReference type="EMBL" id="KKM77556.1"/>
    </source>
</evidence>
<accession>A0A0F9KRY2</accession>
<feature type="region of interest" description="Disordered" evidence="1">
    <location>
        <begin position="1"/>
        <end position="22"/>
    </location>
</feature>
<proteinExistence type="predicted"/>